<dbReference type="PROSITE" id="PS50011">
    <property type="entry name" value="PROTEIN_KINASE_DOM"/>
    <property type="match status" value="1"/>
</dbReference>
<dbReference type="GO" id="GO:0004674">
    <property type="term" value="F:protein serine/threonine kinase activity"/>
    <property type="evidence" value="ECO:0007669"/>
    <property type="project" value="TreeGrafter"/>
</dbReference>
<proteinExistence type="predicted"/>
<dbReference type="EMBL" id="KN822999">
    <property type="protein sequence ID" value="KIO28111.1"/>
    <property type="molecule type" value="Genomic_DNA"/>
</dbReference>
<accession>A0A0C3QKW9</accession>
<dbReference type="Pfam" id="PF00069">
    <property type="entry name" value="Pkinase"/>
    <property type="match status" value="1"/>
</dbReference>
<feature type="domain" description="Protein kinase" evidence="1">
    <location>
        <begin position="1"/>
        <end position="220"/>
    </location>
</feature>
<dbReference type="Proteomes" id="UP000054248">
    <property type="component" value="Unassembled WGS sequence"/>
</dbReference>
<evidence type="ECO:0000313" key="3">
    <source>
        <dbReference type="Proteomes" id="UP000054248"/>
    </source>
</evidence>
<dbReference type="InterPro" id="IPR011009">
    <property type="entry name" value="Kinase-like_dom_sf"/>
</dbReference>
<name>A0A0C3QKW9_9AGAM</name>
<dbReference type="InterPro" id="IPR051681">
    <property type="entry name" value="Ser/Thr_Kinases-Pseudokinases"/>
</dbReference>
<reference evidence="3" key="2">
    <citation type="submission" date="2015-01" db="EMBL/GenBank/DDBJ databases">
        <title>Evolutionary Origins and Diversification of the Mycorrhizal Mutualists.</title>
        <authorList>
            <consortium name="DOE Joint Genome Institute"/>
            <consortium name="Mycorrhizal Genomics Consortium"/>
            <person name="Kohler A."/>
            <person name="Kuo A."/>
            <person name="Nagy L.G."/>
            <person name="Floudas D."/>
            <person name="Copeland A."/>
            <person name="Barry K.W."/>
            <person name="Cichocki N."/>
            <person name="Veneault-Fourrey C."/>
            <person name="LaButti K."/>
            <person name="Lindquist E.A."/>
            <person name="Lipzen A."/>
            <person name="Lundell T."/>
            <person name="Morin E."/>
            <person name="Murat C."/>
            <person name="Riley R."/>
            <person name="Ohm R."/>
            <person name="Sun H."/>
            <person name="Tunlid A."/>
            <person name="Henrissat B."/>
            <person name="Grigoriev I.V."/>
            <person name="Hibbett D.S."/>
            <person name="Martin F."/>
        </authorList>
    </citation>
    <scope>NUCLEOTIDE SEQUENCE [LARGE SCALE GENOMIC DNA]</scope>
    <source>
        <strain evidence="3">MUT 4182</strain>
    </source>
</reference>
<dbReference type="PANTHER" id="PTHR44329:SF214">
    <property type="entry name" value="PROTEIN KINASE DOMAIN-CONTAINING PROTEIN"/>
    <property type="match status" value="1"/>
</dbReference>
<dbReference type="AlphaFoldDB" id="A0A0C3QKW9"/>
<dbReference type="PROSITE" id="PS00108">
    <property type="entry name" value="PROTEIN_KINASE_ST"/>
    <property type="match status" value="1"/>
</dbReference>
<dbReference type="InterPro" id="IPR000719">
    <property type="entry name" value="Prot_kinase_dom"/>
</dbReference>
<feature type="non-terminal residue" evidence="2">
    <location>
        <position position="1"/>
    </location>
</feature>
<dbReference type="HOGENOM" id="CLU_000288_7_18_1"/>
<protein>
    <recommendedName>
        <fullName evidence="1">Protein kinase domain-containing protein</fullName>
    </recommendedName>
</protein>
<reference evidence="2 3" key="1">
    <citation type="submission" date="2014-04" db="EMBL/GenBank/DDBJ databases">
        <authorList>
            <consortium name="DOE Joint Genome Institute"/>
            <person name="Kuo A."/>
            <person name="Girlanda M."/>
            <person name="Perotto S."/>
            <person name="Kohler A."/>
            <person name="Nagy L.G."/>
            <person name="Floudas D."/>
            <person name="Copeland A."/>
            <person name="Barry K.W."/>
            <person name="Cichocki N."/>
            <person name="Veneault-Fourrey C."/>
            <person name="LaButti K."/>
            <person name="Lindquist E.A."/>
            <person name="Lipzen A."/>
            <person name="Lundell T."/>
            <person name="Morin E."/>
            <person name="Murat C."/>
            <person name="Sun H."/>
            <person name="Tunlid A."/>
            <person name="Henrissat B."/>
            <person name="Grigoriev I.V."/>
            <person name="Hibbett D.S."/>
            <person name="Martin F."/>
            <person name="Nordberg H.P."/>
            <person name="Cantor M.N."/>
            <person name="Hua S.X."/>
        </authorList>
    </citation>
    <scope>NUCLEOTIDE SEQUENCE [LARGE SCALE GENOMIC DNA]</scope>
    <source>
        <strain evidence="2 3">MUT 4182</strain>
    </source>
</reference>
<evidence type="ECO:0000313" key="2">
    <source>
        <dbReference type="EMBL" id="KIO28111.1"/>
    </source>
</evidence>
<dbReference type="PIRSF" id="PIRSF000654">
    <property type="entry name" value="Integrin-linked_kinase"/>
    <property type="match status" value="1"/>
</dbReference>
<keyword evidence="3" id="KW-1185">Reference proteome</keyword>
<gene>
    <name evidence="2" type="ORF">M407DRAFT_72376</name>
</gene>
<evidence type="ECO:0000259" key="1">
    <source>
        <dbReference type="PROSITE" id="PS50011"/>
    </source>
</evidence>
<dbReference type="InterPro" id="IPR008271">
    <property type="entry name" value="Ser/Thr_kinase_AS"/>
</dbReference>
<dbReference type="SMART" id="SM00220">
    <property type="entry name" value="S_TKc"/>
    <property type="match status" value="1"/>
</dbReference>
<organism evidence="2 3">
    <name type="scientific">Tulasnella calospora MUT 4182</name>
    <dbReference type="NCBI Taxonomy" id="1051891"/>
    <lineage>
        <taxon>Eukaryota</taxon>
        <taxon>Fungi</taxon>
        <taxon>Dikarya</taxon>
        <taxon>Basidiomycota</taxon>
        <taxon>Agaricomycotina</taxon>
        <taxon>Agaricomycetes</taxon>
        <taxon>Cantharellales</taxon>
        <taxon>Tulasnellaceae</taxon>
        <taxon>Tulasnella</taxon>
    </lineage>
</organism>
<dbReference type="PANTHER" id="PTHR44329">
    <property type="entry name" value="SERINE/THREONINE-PROTEIN KINASE TNNI3K-RELATED"/>
    <property type="match status" value="1"/>
</dbReference>
<dbReference type="Gene3D" id="1.10.510.10">
    <property type="entry name" value="Transferase(Phosphotransferase) domain 1"/>
    <property type="match status" value="1"/>
</dbReference>
<sequence length="250" mass="28189">QRMKREVFVWSRVEHPNLHPLLGYRSEPRPRLISPWCRHGSLTHYLQQNPGFSRLNKLRLVPCGLEHLHAQTPPICHADIKPENVLVTDVFHAALSDFGLSRVLDAFGHGSGFTTSDNVKGTYNYIAPELFKAEKPRPTLETDMYAFGGLILTVMSGKAPFWGLKHEAILCRVIMDQPPKPEDHQGLPASDPLWSLMGRCWNMTPEERPLMRKVLTEVSVEINSITDSRLSPVFFCQYSIALGGHLEGGI</sequence>
<dbReference type="GO" id="GO:0005524">
    <property type="term" value="F:ATP binding"/>
    <property type="evidence" value="ECO:0007669"/>
    <property type="project" value="InterPro"/>
</dbReference>
<dbReference type="OrthoDB" id="346907at2759"/>
<dbReference type="SUPFAM" id="SSF56112">
    <property type="entry name" value="Protein kinase-like (PK-like)"/>
    <property type="match status" value="1"/>
</dbReference>